<gene>
    <name evidence="2" type="ORF">LVIROSA_LOCUS15470</name>
</gene>
<reference evidence="2 3" key="1">
    <citation type="submission" date="2022-01" db="EMBL/GenBank/DDBJ databases">
        <authorList>
            <person name="Xiong W."/>
            <person name="Schranz E."/>
        </authorList>
    </citation>
    <scope>NUCLEOTIDE SEQUENCE [LARGE SCALE GENOMIC DNA]</scope>
</reference>
<proteinExistence type="predicted"/>
<dbReference type="InterPro" id="IPR016024">
    <property type="entry name" value="ARM-type_fold"/>
</dbReference>
<evidence type="ECO:0000313" key="2">
    <source>
        <dbReference type="EMBL" id="CAH1428546.1"/>
    </source>
</evidence>
<name>A0AAU9MSS4_9ASTR</name>
<dbReference type="Proteomes" id="UP001157418">
    <property type="component" value="Unassembled WGS sequence"/>
</dbReference>
<dbReference type="PANTHER" id="PTHR36498:SF1">
    <property type="entry name" value="TATA-BINDING PROTEIN-ASSOCIATED FACTOR 172"/>
    <property type="match status" value="1"/>
</dbReference>
<dbReference type="InterPro" id="IPR044972">
    <property type="entry name" value="Mot1"/>
</dbReference>
<sequence length="176" mass="18976">MEASKLNAVALSHALEAKLQSHMWQVVRSIASMVDETLRPQLMTLLPCIFTCVRHSHVAVRLSASRCITSMAKSMTVNIMGSVIENIIPMLGDMASVNARQGVGMLTSLLVQGLGTDLVPYARLLVVPLLRCMSDCDHSVRRSVTHSFAALVPLLPLARGVSAPPVLSECLLSRSS</sequence>
<protein>
    <recommendedName>
        <fullName evidence="1">Proteasome adapter and scaffold protein ECM29 HEAT-repeat domain-containing protein</fullName>
    </recommendedName>
</protein>
<dbReference type="EMBL" id="CAKMRJ010002223">
    <property type="protein sequence ID" value="CAH1428546.1"/>
    <property type="molecule type" value="Genomic_DNA"/>
</dbReference>
<comment type="caution">
    <text evidence="2">The sequence shown here is derived from an EMBL/GenBank/DDBJ whole genome shotgun (WGS) entry which is preliminary data.</text>
</comment>
<dbReference type="InterPro" id="IPR011989">
    <property type="entry name" value="ARM-like"/>
</dbReference>
<feature type="domain" description="Proteasome adapter and scaffold protein ECM29 HEAT-repeat" evidence="1">
    <location>
        <begin position="65"/>
        <end position="155"/>
    </location>
</feature>
<dbReference type="SUPFAM" id="SSF48371">
    <property type="entry name" value="ARM repeat"/>
    <property type="match status" value="1"/>
</dbReference>
<dbReference type="Pfam" id="PF24492">
    <property type="entry name" value="HEAT_ECM29"/>
    <property type="match status" value="1"/>
</dbReference>
<keyword evidence="3" id="KW-1185">Reference proteome</keyword>
<dbReference type="GO" id="GO:0016887">
    <property type="term" value="F:ATP hydrolysis activity"/>
    <property type="evidence" value="ECO:0007669"/>
    <property type="project" value="InterPro"/>
</dbReference>
<evidence type="ECO:0000313" key="3">
    <source>
        <dbReference type="Proteomes" id="UP001157418"/>
    </source>
</evidence>
<accession>A0AAU9MSS4</accession>
<dbReference type="InterPro" id="IPR055443">
    <property type="entry name" value="HEAT_ECM29"/>
</dbReference>
<organism evidence="2 3">
    <name type="scientific">Lactuca virosa</name>
    <dbReference type="NCBI Taxonomy" id="75947"/>
    <lineage>
        <taxon>Eukaryota</taxon>
        <taxon>Viridiplantae</taxon>
        <taxon>Streptophyta</taxon>
        <taxon>Embryophyta</taxon>
        <taxon>Tracheophyta</taxon>
        <taxon>Spermatophyta</taxon>
        <taxon>Magnoliopsida</taxon>
        <taxon>eudicotyledons</taxon>
        <taxon>Gunneridae</taxon>
        <taxon>Pentapetalae</taxon>
        <taxon>asterids</taxon>
        <taxon>campanulids</taxon>
        <taxon>Asterales</taxon>
        <taxon>Asteraceae</taxon>
        <taxon>Cichorioideae</taxon>
        <taxon>Cichorieae</taxon>
        <taxon>Lactucinae</taxon>
        <taxon>Lactuca</taxon>
    </lineage>
</organism>
<dbReference type="Gene3D" id="1.25.10.10">
    <property type="entry name" value="Leucine-rich Repeat Variant"/>
    <property type="match status" value="1"/>
</dbReference>
<dbReference type="GO" id="GO:0003677">
    <property type="term" value="F:DNA binding"/>
    <property type="evidence" value="ECO:0007669"/>
    <property type="project" value="InterPro"/>
</dbReference>
<dbReference type="AlphaFoldDB" id="A0AAU9MSS4"/>
<evidence type="ECO:0000259" key="1">
    <source>
        <dbReference type="Pfam" id="PF24492"/>
    </source>
</evidence>
<dbReference type="GO" id="GO:0017025">
    <property type="term" value="F:TBP-class protein binding"/>
    <property type="evidence" value="ECO:0007669"/>
    <property type="project" value="InterPro"/>
</dbReference>
<dbReference type="PANTHER" id="PTHR36498">
    <property type="entry name" value="TATA-BINDING PROTEIN-ASSOCIATED FACTOR 172"/>
    <property type="match status" value="1"/>
</dbReference>